<evidence type="ECO:0000313" key="2">
    <source>
        <dbReference type="EMBL" id="SUB79649.1"/>
    </source>
</evidence>
<reference evidence="2 3" key="1">
    <citation type="submission" date="2018-06" db="EMBL/GenBank/DDBJ databases">
        <authorList>
            <consortium name="Pathogen Informatics"/>
            <person name="Doyle S."/>
        </authorList>
    </citation>
    <scope>NUCLEOTIDE SEQUENCE [LARGE SCALE GENOMIC DNA]</scope>
    <source>
        <strain evidence="2 3">NCTC13063</strain>
    </source>
</reference>
<organism evidence="2 3">
    <name type="scientific">Segatella buccae</name>
    <dbReference type="NCBI Taxonomy" id="28126"/>
    <lineage>
        <taxon>Bacteria</taxon>
        <taxon>Pseudomonadati</taxon>
        <taxon>Bacteroidota</taxon>
        <taxon>Bacteroidia</taxon>
        <taxon>Bacteroidales</taxon>
        <taxon>Prevotellaceae</taxon>
        <taxon>Segatella</taxon>
    </lineage>
</organism>
<dbReference type="InterPro" id="IPR001173">
    <property type="entry name" value="Glyco_trans_2-like"/>
</dbReference>
<dbReference type="Proteomes" id="UP000255283">
    <property type="component" value="Unassembled WGS sequence"/>
</dbReference>
<dbReference type="GO" id="GO:0016758">
    <property type="term" value="F:hexosyltransferase activity"/>
    <property type="evidence" value="ECO:0007669"/>
    <property type="project" value="UniProtKB-ARBA"/>
</dbReference>
<dbReference type="Gene3D" id="3.90.550.10">
    <property type="entry name" value="Spore Coat Polysaccharide Biosynthesis Protein SpsA, Chain A"/>
    <property type="match status" value="1"/>
</dbReference>
<feature type="domain" description="Glycosyltransferase 2-like" evidence="1">
    <location>
        <begin position="8"/>
        <end position="111"/>
    </location>
</feature>
<dbReference type="AlphaFoldDB" id="A0AAQ1ZI08"/>
<dbReference type="InterPro" id="IPR029044">
    <property type="entry name" value="Nucleotide-diphossugar_trans"/>
</dbReference>
<gene>
    <name evidence="2" type="primary">kfoC_2</name>
    <name evidence="2" type="ORF">NCTC13063_00918</name>
</gene>
<protein>
    <submittedName>
        <fullName evidence="2">Chondroitin polymerase</fullName>
    </submittedName>
</protein>
<accession>A0AAQ1ZI08</accession>
<comment type="caution">
    <text evidence="2">The sequence shown here is derived from an EMBL/GenBank/DDBJ whole genome shotgun (WGS) entry which is preliminary data.</text>
</comment>
<dbReference type="CDD" id="cd04196">
    <property type="entry name" value="GT_2_like_d"/>
    <property type="match status" value="1"/>
</dbReference>
<sequence>MNSENLITVLMSSYNGERYIREQIDSILHQQEVNIKLFVRDDGSTDGTLQILKEYQEAGLLNFYTGKNLKPARSFIQLLKDAPQADYYAFSDQDDYWQKDKIKTAIDHISSKTDHKYLLYCSQTRLADKELHPIGTTKKYPLLTFEESLIYKYANGCTMVFNHALRNKIIAYEPDFLPMHDCWILSIALGLKDSQVIFDDTSHILYRQHENNVIGQNKDQWNEWKRRYKQIFLMHEHERSSMAREILKGYSKELTPQSNVSLRTFLKGKKDFCTRMKIIADGKFTCADKHSQRLFRIAVLLNTY</sequence>
<evidence type="ECO:0000313" key="3">
    <source>
        <dbReference type="Proteomes" id="UP000255283"/>
    </source>
</evidence>
<name>A0AAQ1ZI08_9BACT</name>
<evidence type="ECO:0000259" key="1">
    <source>
        <dbReference type="Pfam" id="PF00535"/>
    </source>
</evidence>
<dbReference type="EMBL" id="UGTJ01000001">
    <property type="protein sequence ID" value="SUB79649.1"/>
    <property type="molecule type" value="Genomic_DNA"/>
</dbReference>
<dbReference type="PANTHER" id="PTHR22916">
    <property type="entry name" value="GLYCOSYLTRANSFERASE"/>
    <property type="match status" value="1"/>
</dbReference>
<dbReference type="PANTHER" id="PTHR22916:SF3">
    <property type="entry name" value="UDP-GLCNAC:BETAGAL BETA-1,3-N-ACETYLGLUCOSAMINYLTRANSFERASE-LIKE PROTEIN 1"/>
    <property type="match status" value="1"/>
</dbReference>
<dbReference type="Pfam" id="PF00535">
    <property type="entry name" value="Glycos_transf_2"/>
    <property type="match status" value="1"/>
</dbReference>
<dbReference type="SUPFAM" id="SSF53448">
    <property type="entry name" value="Nucleotide-diphospho-sugar transferases"/>
    <property type="match status" value="1"/>
</dbReference>
<proteinExistence type="predicted"/>